<dbReference type="GO" id="GO:0005262">
    <property type="term" value="F:calcium channel activity"/>
    <property type="evidence" value="ECO:0007669"/>
    <property type="project" value="TreeGrafter"/>
</dbReference>
<protein>
    <submittedName>
        <fullName evidence="7">Inner membrane protein YrbG, predicted calcium/sodium:proton antiporter</fullName>
    </submittedName>
</protein>
<dbReference type="AlphaFoldDB" id="A0A6S6TNS1"/>
<reference evidence="7" key="1">
    <citation type="submission" date="2020-01" db="EMBL/GenBank/DDBJ databases">
        <authorList>
            <person name="Meier V. D."/>
            <person name="Meier V D."/>
        </authorList>
    </citation>
    <scope>NUCLEOTIDE SEQUENCE</scope>
    <source>
        <strain evidence="7">HLG_WM_MAG_08</strain>
    </source>
</reference>
<dbReference type="GO" id="GO:0005886">
    <property type="term" value="C:plasma membrane"/>
    <property type="evidence" value="ECO:0007669"/>
    <property type="project" value="TreeGrafter"/>
</dbReference>
<gene>
    <name evidence="7" type="ORF">HELGO_WM19264</name>
</gene>
<keyword evidence="4 5" id="KW-0472">Membrane</keyword>
<keyword evidence="3 5" id="KW-1133">Transmembrane helix</keyword>
<dbReference type="InterPro" id="IPR044880">
    <property type="entry name" value="NCX_ion-bd_dom_sf"/>
</dbReference>
<accession>A0A6S6TNS1</accession>
<dbReference type="GO" id="GO:0006874">
    <property type="term" value="P:intracellular calcium ion homeostasis"/>
    <property type="evidence" value="ECO:0007669"/>
    <property type="project" value="TreeGrafter"/>
</dbReference>
<dbReference type="Pfam" id="PF01699">
    <property type="entry name" value="Na_Ca_ex"/>
    <property type="match status" value="2"/>
</dbReference>
<feature type="domain" description="Sodium/calcium exchanger membrane region" evidence="6">
    <location>
        <begin position="174"/>
        <end position="317"/>
    </location>
</feature>
<evidence type="ECO:0000256" key="1">
    <source>
        <dbReference type="ARBA" id="ARBA00004141"/>
    </source>
</evidence>
<evidence type="ECO:0000256" key="5">
    <source>
        <dbReference type="SAM" id="Phobius"/>
    </source>
</evidence>
<dbReference type="PANTHER" id="PTHR10846">
    <property type="entry name" value="SODIUM/POTASSIUM/CALCIUM EXCHANGER"/>
    <property type="match status" value="1"/>
</dbReference>
<name>A0A6S6TNS1_9GAMM</name>
<feature type="transmembrane region" description="Helical" evidence="5">
    <location>
        <begin position="34"/>
        <end position="56"/>
    </location>
</feature>
<feature type="transmembrane region" description="Helical" evidence="5">
    <location>
        <begin position="130"/>
        <end position="148"/>
    </location>
</feature>
<feature type="transmembrane region" description="Helical" evidence="5">
    <location>
        <begin position="68"/>
        <end position="94"/>
    </location>
</feature>
<dbReference type="Gene3D" id="1.20.1420.30">
    <property type="entry name" value="NCX, central ion-binding region"/>
    <property type="match status" value="1"/>
</dbReference>
<feature type="domain" description="Sodium/calcium exchanger membrane region" evidence="6">
    <location>
        <begin position="4"/>
        <end position="143"/>
    </location>
</feature>
<dbReference type="InterPro" id="IPR004837">
    <property type="entry name" value="NaCa_Exmemb"/>
</dbReference>
<dbReference type="NCBIfam" id="TIGR00367">
    <property type="entry name" value="calcium/sodium antiporter"/>
    <property type="match status" value="1"/>
</dbReference>
<dbReference type="InterPro" id="IPR004481">
    <property type="entry name" value="K/Na/Ca-exchanger"/>
</dbReference>
<evidence type="ECO:0000256" key="4">
    <source>
        <dbReference type="ARBA" id="ARBA00023136"/>
    </source>
</evidence>
<feature type="transmembrane region" description="Helical" evidence="5">
    <location>
        <begin position="238"/>
        <end position="261"/>
    </location>
</feature>
<feature type="transmembrane region" description="Helical" evidence="5">
    <location>
        <begin position="168"/>
        <end position="186"/>
    </location>
</feature>
<proteinExistence type="predicted"/>
<dbReference type="EMBL" id="CACVAV010000275">
    <property type="protein sequence ID" value="CAA6817473.1"/>
    <property type="molecule type" value="Genomic_DNA"/>
</dbReference>
<sequence>MLLSITLIIIGLAIIAWSSDKFVDGASALAKITGIPPLIIGMVIMGFGTSAPEMLVSASAALNGTPGLALGNAIGSNITNIALILGVTALLIAVPVQSTIVRREIPLVFLAGVFSWWLIRDGAITRTDGILLIIALFALLGWMVYAAKTQQDQPFEEEVNEATEEDDLTYKQAVFWTLAGLVLLVISSKMLVEGATNIAQFFGVSDLVIGLTIVAIGTSLPELAASISSVRKGEVNLAVGNIIGSNLFNNLAVMGIAAIIAPFSTPEDVLTRDLPIMLALTALIVVFTFTPPKRYIISRWEAAVLLSIFVAYQLLLYFQSV</sequence>
<keyword evidence="2 5" id="KW-0812">Transmembrane</keyword>
<dbReference type="GO" id="GO:0008273">
    <property type="term" value="F:calcium, potassium:sodium antiporter activity"/>
    <property type="evidence" value="ECO:0007669"/>
    <property type="project" value="TreeGrafter"/>
</dbReference>
<feature type="transmembrane region" description="Helical" evidence="5">
    <location>
        <begin position="198"/>
        <end position="218"/>
    </location>
</feature>
<feature type="transmembrane region" description="Helical" evidence="5">
    <location>
        <begin position="100"/>
        <end position="118"/>
    </location>
</feature>
<feature type="transmembrane region" description="Helical" evidence="5">
    <location>
        <begin position="296"/>
        <end position="318"/>
    </location>
</feature>
<dbReference type="PANTHER" id="PTHR10846:SF8">
    <property type="entry name" value="INNER MEMBRANE PROTEIN YRBG"/>
    <property type="match status" value="1"/>
</dbReference>
<comment type="subcellular location">
    <subcellularLocation>
        <location evidence="1">Membrane</location>
        <topology evidence="1">Multi-pass membrane protein</topology>
    </subcellularLocation>
</comment>
<evidence type="ECO:0000256" key="3">
    <source>
        <dbReference type="ARBA" id="ARBA00022989"/>
    </source>
</evidence>
<evidence type="ECO:0000259" key="6">
    <source>
        <dbReference type="Pfam" id="PF01699"/>
    </source>
</evidence>
<organism evidence="7">
    <name type="scientific">uncultured Thiotrichaceae bacterium</name>
    <dbReference type="NCBI Taxonomy" id="298394"/>
    <lineage>
        <taxon>Bacteria</taxon>
        <taxon>Pseudomonadati</taxon>
        <taxon>Pseudomonadota</taxon>
        <taxon>Gammaproteobacteria</taxon>
        <taxon>Thiotrichales</taxon>
        <taxon>Thiotrichaceae</taxon>
        <taxon>environmental samples</taxon>
    </lineage>
</organism>
<feature type="transmembrane region" description="Helical" evidence="5">
    <location>
        <begin position="273"/>
        <end position="290"/>
    </location>
</feature>
<evidence type="ECO:0000256" key="2">
    <source>
        <dbReference type="ARBA" id="ARBA00022692"/>
    </source>
</evidence>
<evidence type="ECO:0000313" key="7">
    <source>
        <dbReference type="EMBL" id="CAA6817473.1"/>
    </source>
</evidence>